<dbReference type="Pfam" id="PF19077">
    <property type="entry name" value="Big_13"/>
    <property type="match status" value="4"/>
</dbReference>
<dbReference type="EMBL" id="BMEO01000003">
    <property type="protein sequence ID" value="GGF89481.1"/>
    <property type="molecule type" value="Genomic_DNA"/>
</dbReference>
<dbReference type="InterPro" id="IPR013783">
    <property type="entry name" value="Ig-like_fold"/>
</dbReference>
<dbReference type="RefSeq" id="WP_188364436.1">
    <property type="nucleotide sequence ID" value="NZ_BMEO01000003.1"/>
</dbReference>
<dbReference type="NCBIfam" id="TIGR01451">
    <property type="entry name" value="B_ant_repeat"/>
    <property type="match status" value="2"/>
</dbReference>
<comment type="caution">
    <text evidence="6">The sequence shown here is derived from an EMBL/GenBank/DDBJ whole genome shotgun (WGS) entry which is preliminary data.</text>
</comment>
<dbReference type="SUPFAM" id="SSF141072">
    <property type="entry name" value="CalX-like"/>
    <property type="match status" value="1"/>
</dbReference>
<feature type="domain" description="Bacterial Ig-like" evidence="4">
    <location>
        <begin position="1085"/>
        <end position="1160"/>
    </location>
</feature>
<evidence type="ECO:0000259" key="3">
    <source>
        <dbReference type="Pfam" id="PF17936"/>
    </source>
</evidence>
<dbReference type="InterPro" id="IPR047589">
    <property type="entry name" value="DUF11_rpt"/>
</dbReference>
<proteinExistence type="predicted"/>
<sequence length="1437" mass="146672">MVFVNVDAAAGYNNSSSATLSIPNGATVLHAELYWSGRHNTNQPNRDKIRIKAPGSGSYTQVTAHTIDTFSSEGEFGSRPYQASADITQIVVNGGTGSYTVGDLKAKTGADSLGFYGGWAIAVVYQDNSEPFRRLMLFDGAAKVIGNNTVSITTDNLVTPYSGNFNTYLGALVWEGDQSLDGDAFVFEGNTLSDASNPSNNFWNSSISNFGTRVTAKSPDYVNQLGMDLVMTDVSGLLPNGETQADIDFVTDGDYYFPHALAFITDLFLPDFDSSMDKIAIDLNGGQVEPGDVIEYRISFENTGQDVAINTVVTDALPTGISYVPNSLEIVNASTGPVGAMSDAIGDDAAQYDANNNTITFWVGNTAGDGQGGDFLPAESAVVKFLATVDNQNSGSVTNSATIDFNAQTTPGETLMAEDDAVIDVVATAGITVTKTAQLSVDNGNPGTADAGDEITFSIVVENTGNLAMNNINLTDAMAPLGAVTCPYNDLAPFSSMNCDSYAYTVTQVDISNGGTIDNTVQLTAVDAAAGNHQDSDSTQTVLTLAEPVITAPSEGDLINNSTPTISGTGPVGAQIVVLTDQGSGCQAIVDGSGHWTCDISPALTDGTIIISAFASDGGSNQSATDSVNVNLDATAPGAPGVDAPTNGQPITGTGEPGATVTVITESGGGCTAVVQPNGTWSCTLTGPFADGDDITVTQEDDAGNVSPPTVVSNGIDTQAPVISITAPVDGSLINDNTPTVSGTSEAGAEISVTIGGVEVCTAVADNNGDWSCDVSPAVNDGTVQIDVTASDAAGNSSNPESVSIDVDTTAPDAPLINTPTNGQDVTGTNGEPGATVHVTTPGGASCTAIVQGDGSWSCTLTGNLVNGDDITATQTDEAGNESAPTTVSGGLDTEAPGVTITAPANGDLTNDNTPTVSGTSEAGAEISVTIGGVEVCSTIADGSGNWSCEVSPAVNDGTVQIDVTASDAAGNSSNPESVSIDVDTTAPDAPLINTPTNGQDVTGTNGEPGATVHVTTPGGASCTAIVQGDGSWSCTLTGNLVNGDDITATQTDEAGNESAPTTVSGGLDTEAPAMPTIDTPINGSTINNASPNIGGTAEANSTVTVSNQNGVLCVAQANDYGEWSCVPGSALSDGLHNIEAVAKDAAGNESQPGTASFTVNSGVGYTLSINGAHNLTTTEAGGSDSFTVVLPLTPSSDVTVNLSSSDTTEGTVSPASITFTPTNWNQAVTVTVTGVDDQIYDQDQNYTINFSDLSSADNNYNGVEVAPVDVVNEDDDAQPDLSVFLTNCIDGSLPQQPISYYLTVSNEGNTDIQGARLTTVLPANMSLADWDCVDQNGQACGRATGQGDLDELIDLDSQETMLFTFVADVNGNLHDFLDATSQIDMPSGTVDVNPLNNSAEDHDLLYQFLFKNGFECAAPGTIGSTGQQLEQLFNLQ</sequence>
<feature type="domain" description="Bacterial Ig-like" evidence="4">
    <location>
        <begin position="551"/>
        <end position="633"/>
    </location>
</feature>
<feature type="domain" description="DUF11" evidence="2">
    <location>
        <begin position="283"/>
        <end position="406"/>
    </location>
</feature>
<evidence type="ECO:0000259" key="4">
    <source>
        <dbReference type="Pfam" id="PF19077"/>
    </source>
</evidence>
<feature type="domain" description="Bacterial Ig" evidence="3">
    <location>
        <begin position="636"/>
        <end position="712"/>
    </location>
</feature>
<name>A0A917FJT2_9GAMM</name>
<gene>
    <name evidence="6" type="ORF">GCM10011365_08330</name>
</gene>
<dbReference type="Pfam" id="PF01345">
    <property type="entry name" value="DUF11"/>
    <property type="match status" value="1"/>
</dbReference>
<feature type="compositionally biased region" description="Polar residues" evidence="1">
    <location>
        <begin position="966"/>
        <end position="978"/>
    </location>
</feature>
<feature type="region of interest" description="Disordered" evidence="1">
    <location>
        <begin position="966"/>
        <end position="1006"/>
    </location>
</feature>
<feature type="domain" description="Bacterial Ig" evidence="3">
    <location>
        <begin position="811"/>
        <end position="888"/>
    </location>
</feature>
<dbReference type="Gene3D" id="2.60.40.740">
    <property type="match status" value="1"/>
</dbReference>
<feature type="domain" description="Bacterial Ig-like" evidence="4">
    <location>
        <begin position="732"/>
        <end position="809"/>
    </location>
</feature>
<dbReference type="InterPro" id="IPR008966">
    <property type="entry name" value="Adhesion_dom_sf"/>
</dbReference>
<evidence type="ECO:0000313" key="6">
    <source>
        <dbReference type="EMBL" id="GGF89481.1"/>
    </source>
</evidence>
<dbReference type="Pfam" id="PF17936">
    <property type="entry name" value="Big_6"/>
    <property type="match status" value="3"/>
</dbReference>
<feature type="domain" description="Bacterial Ig" evidence="3">
    <location>
        <begin position="987"/>
        <end position="1064"/>
    </location>
</feature>
<reference evidence="6" key="1">
    <citation type="journal article" date="2014" name="Int. J. Syst. Evol. Microbiol.">
        <title>Complete genome sequence of Corynebacterium casei LMG S-19264T (=DSM 44701T), isolated from a smear-ripened cheese.</title>
        <authorList>
            <consortium name="US DOE Joint Genome Institute (JGI-PGF)"/>
            <person name="Walter F."/>
            <person name="Albersmeier A."/>
            <person name="Kalinowski J."/>
            <person name="Ruckert C."/>
        </authorList>
    </citation>
    <scope>NUCLEOTIDE SEQUENCE</scope>
    <source>
        <strain evidence="6">CGMCC 1.12181</strain>
    </source>
</reference>
<evidence type="ECO:0000259" key="5">
    <source>
        <dbReference type="Pfam" id="PF24346"/>
    </source>
</evidence>
<dbReference type="InterPro" id="IPR055354">
    <property type="entry name" value="DUF7507"/>
</dbReference>
<dbReference type="SUPFAM" id="SSF49401">
    <property type="entry name" value="Bacterial adhesins"/>
    <property type="match status" value="1"/>
</dbReference>
<evidence type="ECO:0000256" key="1">
    <source>
        <dbReference type="SAM" id="MobiDB-lite"/>
    </source>
</evidence>
<feature type="domain" description="Bacterial Ig-like" evidence="4">
    <location>
        <begin position="907"/>
        <end position="985"/>
    </location>
</feature>
<dbReference type="InterPro" id="IPR001434">
    <property type="entry name" value="OmcB-like_DUF11"/>
</dbReference>
<feature type="compositionally biased region" description="Polar residues" evidence="1">
    <location>
        <begin position="994"/>
        <end position="1006"/>
    </location>
</feature>
<organism evidence="6 7">
    <name type="scientific">Marinicella pacifica</name>
    <dbReference type="NCBI Taxonomy" id="1171543"/>
    <lineage>
        <taxon>Bacteria</taxon>
        <taxon>Pseudomonadati</taxon>
        <taxon>Pseudomonadota</taxon>
        <taxon>Gammaproteobacteria</taxon>
        <taxon>Lysobacterales</taxon>
        <taxon>Marinicellaceae</taxon>
        <taxon>Marinicella</taxon>
    </lineage>
</organism>
<keyword evidence="7" id="KW-1185">Reference proteome</keyword>
<evidence type="ECO:0008006" key="8">
    <source>
        <dbReference type="Google" id="ProtNLM"/>
    </source>
</evidence>
<dbReference type="InterPro" id="IPR041498">
    <property type="entry name" value="Big_6"/>
</dbReference>
<dbReference type="InterPro" id="IPR044016">
    <property type="entry name" value="Big_13"/>
</dbReference>
<dbReference type="Gene3D" id="2.60.40.10">
    <property type="entry name" value="Immunoglobulins"/>
    <property type="match status" value="7"/>
</dbReference>
<reference evidence="6" key="2">
    <citation type="submission" date="2020-09" db="EMBL/GenBank/DDBJ databases">
        <authorList>
            <person name="Sun Q."/>
            <person name="Zhou Y."/>
        </authorList>
    </citation>
    <scope>NUCLEOTIDE SEQUENCE</scope>
    <source>
        <strain evidence="6">CGMCC 1.12181</strain>
    </source>
</reference>
<evidence type="ECO:0000313" key="7">
    <source>
        <dbReference type="Proteomes" id="UP000605253"/>
    </source>
</evidence>
<feature type="region of interest" description="Disordered" evidence="1">
    <location>
        <begin position="875"/>
        <end position="922"/>
    </location>
</feature>
<dbReference type="InterPro" id="IPR038081">
    <property type="entry name" value="CalX-like_sf"/>
</dbReference>
<dbReference type="Pfam" id="PF24346">
    <property type="entry name" value="DUF7507"/>
    <property type="match status" value="1"/>
</dbReference>
<feature type="domain" description="DUF7507" evidence="5">
    <location>
        <begin position="430"/>
        <end position="530"/>
    </location>
</feature>
<dbReference type="Proteomes" id="UP000605253">
    <property type="component" value="Unassembled WGS sequence"/>
</dbReference>
<accession>A0A917FJT2</accession>
<dbReference type="NCBIfam" id="NF033510">
    <property type="entry name" value="Ca_tandemer"/>
    <property type="match status" value="7"/>
</dbReference>
<protein>
    <recommendedName>
        <fullName evidence="8">Repeat protein (TIGR01451 family)</fullName>
    </recommendedName>
</protein>
<evidence type="ECO:0000259" key="2">
    <source>
        <dbReference type="Pfam" id="PF01345"/>
    </source>
</evidence>
<feature type="compositionally biased region" description="Polar residues" evidence="1">
    <location>
        <begin position="875"/>
        <end position="889"/>
    </location>
</feature>
<feature type="compositionally biased region" description="Polar residues" evidence="1">
    <location>
        <begin position="908"/>
        <end position="921"/>
    </location>
</feature>